<comment type="caution">
    <text evidence="1">The sequence shown here is derived from an EMBL/GenBank/DDBJ whole genome shotgun (WGS) entry which is preliminary data.</text>
</comment>
<evidence type="ECO:0000313" key="2">
    <source>
        <dbReference type="Proteomes" id="UP000789860"/>
    </source>
</evidence>
<dbReference type="EMBL" id="CAJVPM010000185">
    <property type="protein sequence ID" value="CAG8437696.1"/>
    <property type="molecule type" value="Genomic_DNA"/>
</dbReference>
<accession>A0ACA9JUY2</accession>
<evidence type="ECO:0000313" key="1">
    <source>
        <dbReference type="EMBL" id="CAG8437696.1"/>
    </source>
</evidence>
<dbReference type="Proteomes" id="UP000789860">
    <property type="component" value="Unassembled WGS sequence"/>
</dbReference>
<name>A0ACA9JUY2_9GLOM</name>
<protein>
    <submittedName>
        <fullName evidence="1">8302_t:CDS:1</fullName>
    </submittedName>
</protein>
<organism evidence="1 2">
    <name type="scientific">Scutellospora calospora</name>
    <dbReference type="NCBI Taxonomy" id="85575"/>
    <lineage>
        <taxon>Eukaryota</taxon>
        <taxon>Fungi</taxon>
        <taxon>Fungi incertae sedis</taxon>
        <taxon>Mucoromycota</taxon>
        <taxon>Glomeromycotina</taxon>
        <taxon>Glomeromycetes</taxon>
        <taxon>Diversisporales</taxon>
        <taxon>Gigasporaceae</taxon>
        <taxon>Scutellospora</taxon>
    </lineage>
</organism>
<proteinExistence type="predicted"/>
<sequence length="78" mass="9019">MSNGCKIWCKKMVMVNGYEILCDEMIIKPNDETIIEPEFDKKKSGNKNMTITEKSGYWHRDGQENKYRPWGGPGYGKA</sequence>
<reference evidence="1" key="1">
    <citation type="submission" date="2021-06" db="EMBL/GenBank/DDBJ databases">
        <authorList>
            <person name="Kallberg Y."/>
            <person name="Tangrot J."/>
            <person name="Rosling A."/>
        </authorList>
    </citation>
    <scope>NUCLEOTIDE SEQUENCE</scope>
    <source>
        <strain evidence="1">AU212A</strain>
    </source>
</reference>
<keyword evidence="2" id="KW-1185">Reference proteome</keyword>
<gene>
    <name evidence="1" type="ORF">SCALOS_LOCUS387</name>
</gene>